<evidence type="ECO:0000256" key="6">
    <source>
        <dbReference type="ARBA" id="ARBA00022485"/>
    </source>
</evidence>
<comment type="caution">
    <text evidence="16">The sequence shown here is derived from an EMBL/GenBank/DDBJ whole genome shotgun (WGS) entry which is preliminary data.</text>
</comment>
<dbReference type="InterPro" id="IPR003265">
    <property type="entry name" value="HhH-GPD_domain"/>
</dbReference>
<keyword evidence="8 14" id="KW-0227">DNA damage</keyword>
<evidence type="ECO:0000256" key="1">
    <source>
        <dbReference type="ARBA" id="ARBA00000843"/>
    </source>
</evidence>
<evidence type="ECO:0000256" key="4">
    <source>
        <dbReference type="ARBA" id="ARBA00012045"/>
    </source>
</evidence>
<dbReference type="Gene3D" id="1.10.1670.10">
    <property type="entry name" value="Helix-hairpin-Helix base-excision DNA repair enzymes (C-terminal)"/>
    <property type="match status" value="1"/>
</dbReference>
<evidence type="ECO:0000313" key="16">
    <source>
        <dbReference type="EMBL" id="MQY51375.1"/>
    </source>
</evidence>
<evidence type="ECO:0000256" key="12">
    <source>
        <dbReference type="ARBA" id="ARBA00023204"/>
    </source>
</evidence>
<dbReference type="EMBL" id="WIXJ01000003">
    <property type="protein sequence ID" value="MQY51375.1"/>
    <property type="molecule type" value="Genomic_DNA"/>
</dbReference>
<evidence type="ECO:0000256" key="8">
    <source>
        <dbReference type="ARBA" id="ARBA00022763"/>
    </source>
</evidence>
<comment type="function">
    <text evidence="2">Adenine glycosylase active on G-A mispairs. MutY also corrects error-prone DNA synthesis past GO lesions which are due to the oxidatively damaged form of guanine: 7,8-dihydro-8-oxoguanine (8-oxo-dGTP).</text>
</comment>
<sequence length="394" mass="42966">MKPPSARLPTAPLPAGVDAGFAERVIDWQRQHGRHDLPWQQRDSARDPYRVWLSEIMLQQTQVATVIPYYLRFLARFPTLDALAAAPLGDVLEHWAGLGYYARARNLHRCAQTLVAEHNGRFPPAAERIAELPGIGRSTAAAIAVFGFGERAAILDGNVKRVFARHFGIEGFTGSPAIERRLWALAEALLPTQGVDAYTQGLMDLGATLCTRGQARCNDCPLAAGCVARREQRQAELPSPRPKKHVPERQTTFLILDDGARVLLERRPASGIWGGLLAPPELVSGGLDDSAPPATDLEAAAISDAERTAASALARRHGCRLRQMEVLPALTHVFSHFRLHIRALRCHVTAPGGGIAEDGWYWLARSAHAHTAEATLARAALPAPIRRLFSALPD</sequence>
<feature type="domain" description="HhH-GPD" evidence="15">
    <location>
        <begin position="57"/>
        <end position="208"/>
    </location>
</feature>
<dbReference type="GO" id="GO:0006284">
    <property type="term" value="P:base-excision repair"/>
    <property type="evidence" value="ECO:0007669"/>
    <property type="project" value="UniProtKB-UniRule"/>
</dbReference>
<evidence type="ECO:0000256" key="5">
    <source>
        <dbReference type="ARBA" id="ARBA00022023"/>
    </source>
</evidence>
<organism evidence="16 17">
    <name type="scientific">Rhodocyclus tenuis</name>
    <name type="common">Rhodospirillum tenue</name>
    <dbReference type="NCBI Taxonomy" id="1066"/>
    <lineage>
        <taxon>Bacteria</taxon>
        <taxon>Pseudomonadati</taxon>
        <taxon>Pseudomonadota</taxon>
        <taxon>Betaproteobacteria</taxon>
        <taxon>Rhodocyclales</taxon>
        <taxon>Rhodocyclaceae</taxon>
        <taxon>Rhodocyclus</taxon>
    </lineage>
</organism>
<comment type="similarity">
    <text evidence="3 14">Belongs to the Nth/MutY family.</text>
</comment>
<keyword evidence="13 14" id="KW-0326">Glycosidase</keyword>
<dbReference type="CDD" id="cd03431">
    <property type="entry name" value="NUDIX_DNA_Glycosylase_C-MutY"/>
    <property type="match status" value="1"/>
</dbReference>
<dbReference type="GO" id="GO:0032357">
    <property type="term" value="F:oxidized purine DNA binding"/>
    <property type="evidence" value="ECO:0007669"/>
    <property type="project" value="TreeGrafter"/>
</dbReference>
<dbReference type="InterPro" id="IPR029119">
    <property type="entry name" value="MutY_C"/>
</dbReference>
<evidence type="ECO:0000256" key="2">
    <source>
        <dbReference type="ARBA" id="ARBA00002933"/>
    </source>
</evidence>
<dbReference type="SUPFAM" id="SSF48150">
    <property type="entry name" value="DNA-glycosylase"/>
    <property type="match status" value="1"/>
</dbReference>
<dbReference type="Proteomes" id="UP000480275">
    <property type="component" value="Unassembled WGS sequence"/>
</dbReference>
<dbReference type="GO" id="GO:0051539">
    <property type="term" value="F:4 iron, 4 sulfur cluster binding"/>
    <property type="evidence" value="ECO:0007669"/>
    <property type="project" value="UniProtKB-UniRule"/>
</dbReference>
<dbReference type="SMART" id="SM00478">
    <property type="entry name" value="ENDO3c"/>
    <property type="match status" value="1"/>
</dbReference>
<dbReference type="Pfam" id="PF00730">
    <property type="entry name" value="HhH-GPD"/>
    <property type="match status" value="1"/>
</dbReference>
<dbReference type="InterPro" id="IPR004036">
    <property type="entry name" value="Endonuclease-III-like_CS2"/>
</dbReference>
<evidence type="ECO:0000259" key="15">
    <source>
        <dbReference type="SMART" id="SM00478"/>
    </source>
</evidence>
<dbReference type="GO" id="GO:0046872">
    <property type="term" value="F:metal ion binding"/>
    <property type="evidence" value="ECO:0007669"/>
    <property type="project" value="UniProtKB-UniRule"/>
</dbReference>
<keyword evidence="7" id="KW-0479">Metal-binding</keyword>
<dbReference type="AlphaFoldDB" id="A0A6L5JVH7"/>
<gene>
    <name evidence="16" type="primary">mutY</name>
    <name evidence="16" type="ORF">GHK24_06265</name>
</gene>
<dbReference type="InterPro" id="IPR023170">
    <property type="entry name" value="HhH_base_excis_C"/>
</dbReference>
<accession>A0A6L5JVH7</accession>
<comment type="catalytic activity">
    <reaction evidence="1 14">
        <text>Hydrolyzes free adenine bases from 7,8-dihydro-8-oxoguanine:adenine mismatched double-stranded DNA, leaving an apurinic site.</text>
        <dbReference type="EC" id="3.2.2.31"/>
    </reaction>
</comment>
<keyword evidence="12" id="KW-0234">DNA repair</keyword>
<keyword evidence="11" id="KW-0411">Iron-sulfur</keyword>
<protein>
    <recommendedName>
        <fullName evidence="5 14">Adenine DNA glycosylase</fullName>
        <ecNumber evidence="4 14">3.2.2.31</ecNumber>
    </recommendedName>
</protein>
<dbReference type="GO" id="GO:0006298">
    <property type="term" value="P:mismatch repair"/>
    <property type="evidence" value="ECO:0007669"/>
    <property type="project" value="TreeGrafter"/>
</dbReference>
<dbReference type="PANTHER" id="PTHR42944">
    <property type="entry name" value="ADENINE DNA GLYCOSYLASE"/>
    <property type="match status" value="1"/>
</dbReference>
<evidence type="ECO:0000313" key="17">
    <source>
        <dbReference type="Proteomes" id="UP000480275"/>
    </source>
</evidence>
<dbReference type="InterPro" id="IPR005760">
    <property type="entry name" value="A/G_AdeGlyc_MutY"/>
</dbReference>
<evidence type="ECO:0000256" key="13">
    <source>
        <dbReference type="ARBA" id="ARBA00023295"/>
    </source>
</evidence>
<comment type="cofactor">
    <cofactor evidence="14">
        <name>[4Fe-4S] cluster</name>
        <dbReference type="ChEBI" id="CHEBI:49883"/>
    </cofactor>
    <text evidence="14">Binds 1 [4Fe-4S] cluster.</text>
</comment>
<evidence type="ECO:0000256" key="7">
    <source>
        <dbReference type="ARBA" id="ARBA00022723"/>
    </source>
</evidence>
<dbReference type="Pfam" id="PF14815">
    <property type="entry name" value="NUDIX_4"/>
    <property type="match status" value="1"/>
</dbReference>
<dbReference type="NCBIfam" id="TIGR01084">
    <property type="entry name" value="mutY"/>
    <property type="match status" value="1"/>
</dbReference>
<evidence type="ECO:0000256" key="10">
    <source>
        <dbReference type="ARBA" id="ARBA00023004"/>
    </source>
</evidence>
<name>A0A6L5JVH7_RHOTE</name>
<keyword evidence="6" id="KW-0004">4Fe-4S</keyword>
<dbReference type="EC" id="3.2.2.31" evidence="4 14"/>
<keyword evidence="9" id="KW-0378">Hydrolase</keyword>
<evidence type="ECO:0000256" key="14">
    <source>
        <dbReference type="RuleBase" id="RU365096"/>
    </source>
</evidence>
<dbReference type="InterPro" id="IPR011257">
    <property type="entry name" value="DNA_glycosylase"/>
</dbReference>
<proteinExistence type="inferred from homology"/>
<dbReference type="GO" id="GO:0000701">
    <property type="term" value="F:purine-specific mismatch base pair DNA N-glycosylase activity"/>
    <property type="evidence" value="ECO:0007669"/>
    <property type="project" value="UniProtKB-EC"/>
</dbReference>
<evidence type="ECO:0000256" key="11">
    <source>
        <dbReference type="ARBA" id="ARBA00023014"/>
    </source>
</evidence>
<evidence type="ECO:0000256" key="3">
    <source>
        <dbReference type="ARBA" id="ARBA00008343"/>
    </source>
</evidence>
<reference evidence="16 17" key="1">
    <citation type="submission" date="2019-10" db="EMBL/GenBank/DDBJ databases">
        <title>Whole-genome sequence of the purple nonsulfur photosynthetic bacterium Rhodocyclus tenuis.</title>
        <authorList>
            <person name="Kyndt J.A."/>
            <person name="Meyer T.E."/>
        </authorList>
    </citation>
    <scope>NUCLEOTIDE SEQUENCE [LARGE SCALE GENOMIC DNA]</scope>
    <source>
        <strain evidence="16 17">DSM 110</strain>
    </source>
</reference>
<dbReference type="FunFam" id="1.10.340.30:FF:000002">
    <property type="entry name" value="Adenine DNA glycosylase"/>
    <property type="match status" value="1"/>
</dbReference>
<dbReference type="CDD" id="cd00056">
    <property type="entry name" value="ENDO3c"/>
    <property type="match status" value="1"/>
</dbReference>
<dbReference type="InterPro" id="IPR044298">
    <property type="entry name" value="MIG/MutY"/>
</dbReference>
<dbReference type="GO" id="GO:0035485">
    <property type="term" value="F:adenine/guanine mispair binding"/>
    <property type="evidence" value="ECO:0007669"/>
    <property type="project" value="TreeGrafter"/>
</dbReference>
<keyword evidence="10 14" id="KW-0408">Iron</keyword>
<dbReference type="Gene3D" id="3.90.79.10">
    <property type="entry name" value="Nucleoside Triphosphate Pyrophosphohydrolase"/>
    <property type="match status" value="1"/>
</dbReference>
<evidence type="ECO:0000256" key="9">
    <source>
        <dbReference type="ARBA" id="ARBA00022801"/>
    </source>
</evidence>
<dbReference type="PANTHER" id="PTHR42944:SF1">
    <property type="entry name" value="ADENINE DNA GLYCOSYLASE"/>
    <property type="match status" value="1"/>
</dbReference>
<dbReference type="Gene3D" id="1.10.340.30">
    <property type="entry name" value="Hypothetical protein, domain 2"/>
    <property type="match status" value="1"/>
</dbReference>
<dbReference type="GO" id="GO:0034039">
    <property type="term" value="F:8-oxo-7,8-dihydroguanine DNA N-glycosylase activity"/>
    <property type="evidence" value="ECO:0007669"/>
    <property type="project" value="TreeGrafter"/>
</dbReference>
<dbReference type="PROSITE" id="PS01155">
    <property type="entry name" value="ENDONUCLEASE_III_2"/>
    <property type="match status" value="1"/>
</dbReference>
<dbReference type="InterPro" id="IPR015797">
    <property type="entry name" value="NUDIX_hydrolase-like_dom_sf"/>
</dbReference>
<dbReference type="SUPFAM" id="SSF55811">
    <property type="entry name" value="Nudix"/>
    <property type="match status" value="1"/>
</dbReference>